<name>A0ACD5TY34_AVESA</name>
<proteinExistence type="predicted"/>
<accession>A0ACD5TY34</accession>
<dbReference type="EnsemblPlants" id="AVESA.00010b.r2.1DG0147300.1">
    <property type="protein sequence ID" value="AVESA.00010b.r2.1DG0147300.1.CDS"/>
    <property type="gene ID" value="AVESA.00010b.r2.1DG0147300"/>
</dbReference>
<reference evidence="1" key="1">
    <citation type="submission" date="2021-05" db="EMBL/GenBank/DDBJ databases">
        <authorList>
            <person name="Scholz U."/>
            <person name="Mascher M."/>
            <person name="Fiebig A."/>
        </authorList>
    </citation>
    <scope>NUCLEOTIDE SEQUENCE [LARGE SCALE GENOMIC DNA]</scope>
</reference>
<organism evidence="1 2">
    <name type="scientific">Avena sativa</name>
    <name type="common">Oat</name>
    <dbReference type="NCBI Taxonomy" id="4498"/>
    <lineage>
        <taxon>Eukaryota</taxon>
        <taxon>Viridiplantae</taxon>
        <taxon>Streptophyta</taxon>
        <taxon>Embryophyta</taxon>
        <taxon>Tracheophyta</taxon>
        <taxon>Spermatophyta</taxon>
        <taxon>Magnoliopsida</taxon>
        <taxon>Liliopsida</taxon>
        <taxon>Poales</taxon>
        <taxon>Poaceae</taxon>
        <taxon>BOP clade</taxon>
        <taxon>Pooideae</taxon>
        <taxon>Poodae</taxon>
        <taxon>Poeae</taxon>
        <taxon>Poeae Chloroplast Group 1 (Aveneae type)</taxon>
        <taxon>Aveninae</taxon>
        <taxon>Avena</taxon>
    </lineage>
</organism>
<evidence type="ECO:0000313" key="2">
    <source>
        <dbReference type="Proteomes" id="UP001732700"/>
    </source>
</evidence>
<dbReference type="Proteomes" id="UP001732700">
    <property type="component" value="Chromosome 1D"/>
</dbReference>
<protein>
    <submittedName>
        <fullName evidence="1">Uncharacterized protein</fullName>
    </submittedName>
</protein>
<reference evidence="1" key="2">
    <citation type="submission" date="2025-09" db="UniProtKB">
        <authorList>
            <consortium name="EnsemblPlants"/>
        </authorList>
    </citation>
    <scope>IDENTIFICATION</scope>
</reference>
<keyword evidence="2" id="KW-1185">Reference proteome</keyword>
<evidence type="ECO:0000313" key="1">
    <source>
        <dbReference type="EnsemblPlants" id="AVESA.00010b.r2.1DG0147300.1.CDS"/>
    </source>
</evidence>
<sequence length="551" mass="63077">MGGALQRRRRRTRDLRWSIASTSKRKRFCQQDGNGDNQAGKIIIISSIPDLPLKRKGLPCREDGKTMRSSIPDLSVKRKGLPCQEDDNDDIQTGKILTSSIPDLPEDILFRIHSLMPMREAARAACLSRFFLNSWRCHSNLIFNKDTIGLKRTSRGENFHQKIDRILRNHVRIGLKTFKLDYGGMCGFDGTSYLDRWLQFALKPGIEELTLVLAETKRIYNFPCSHLSDGVRNSLRYLKLRHCALHLTVELGPLRSLTSLHLWFVSITWDELECLLSNSPTLEQLYLNHCIEIRSMKLPSTLQRLSSLVVIDCLSLKVIESKAPNLSSLYVRGHWVDFSRVETLQMRKLDVGQQNLVRDARAKLPSIMPNLETLVIESRCEVVDVPMLPTTFLYLKHLSIETAFGFSTPQYDYLSLVSFLDAAPALETLILQTLLLRMCNKSIFVDPQLRHMPERRHGSLKSVKISRFNIEKSLVELICYILKNAVSLEHLTLDPIYGDRCYHGKYEHCAPIMMEARRGLLAIRTYVEKEVPSTVELTVLEPCSHCHAIGY</sequence>